<reference evidence="2" key="2">
    <citation type="journal article" date="2022" name="Microbiol. Resour. Announc.">
        <title>Whole-Genome Sequence of Entomortierella parvispora E1425, a Mucoromycotan Fungus Associated with Burkholderiaceae-Related Endosymbiotic Bacteria.</title>
        <authorList>
            <person name="Herlambang A."/>
            <person name="Guo Y."/>
            <person name="Takashima Y."/>
            <person name="Narisawa K."/>
            <person name="Ohta H."/>
            <person name="Nishizawa T."/>
        </authorList>
    </citation>
    <scope>NUCLEOTIDE SEQUENCE</scope>
    <source>
        <strain evidence="2">E1425</strain>
    </source>
</reference>
<feature type="compositionally biased region" description="Low complexity" evidence="1">
    <location>
        <begin position="751"/>
        <end position="770"/>
    </location>
</feature>
<feature type="compositionally biased region" description="Basic and acidic residues" evidence="1">
    <location>
        <begin position="586"/>
        <end position="595"/>
    </location>
</feature>
<reference evidence="2" key="1">
    <citation type="submission" date="2021-11" db="EMBL/GenBank/DDBJ databases">
        <authorList>
            <person name="Herlambang A."/>
            <person name="Guo Y."/>
            <person name="Takashima Y."/>
            <person name="Nishizawa T."/>
        </authorList>
    </citation>
    <scope>NUCLEOTIDE SEQUENCE</scope>
    <source>
        <strain evidence="2">E1425</strain>
    </source>
</reference>
<dbReference type="PRINTS" id="PR01217">
    <property type="entry name" value="PRICHEXTENSN"/>
</dbReference>
<accession>A0A9P3H931</accession>
<organism evidence="2 3">
    <name type="scientific">Entomortierella parvispora</name>
    <dbReference type="NCBI Taxonomy" id="205924"/>
    <lineage>
        <taxon>Eukaryota</taxon>
        <taxon>Fungi</taxon>
        <taxon>Fungi incertae sedis</taxon>
        <taxon>Mucoromycota</taxon>
        <taxon>Mortierellomycotina</taxon>
        <taxon>Mortierellomycetes</taxon>
        <taxon>Mortierellales</taxon>
        <taxon>Mortierellaceae</taxon>
        <taxon>Entomortierella</taxon>
    </lineage>
</organism>
<keyword evidence="3" id="KW-1185">Reference proteome</keyword>
<feature type="compositionally biased region" description="Low complexity" evidence="1">
    <location>
        <begin position="652"/>
        <end position="677"/>
    </location>
</feature>
<evidence type="ECO:0008006" key="4">
    <source>
        <dbReference type="Google" id="ProtNLM"/>
    </source>
</evidence>
<feature type="region of interest" description="Disordered" evidence="1">
    <location>
        <begin position="1"/>
        <end position="110"/>
    </location>
</feature>
<dbReference type="OrthoDB" id="2442557at2759"/>
<evidence type="ECO:0000256" key="1">
    <source>
        <dbReference type="SAM" id="MobiDB-lite"/>
    </source>
</evidence>
<feature type="compositionally biased region" description="Low complexity" evidence="1">
    <location>
        <begin position="538"/>
        <end position="552"/>
    </location>
</feature>
<feature type="compositionally biased region" description="Low complexity" evidence="1">
    <location>
        <begin position="45"/>
        <end position="60"/>
    </location>
</feature>
<feature type="compositionally biased region" description="Pro residues" evidence="1">
    <location>
        <begin position="705"/>
        <end position="722"/>
    </location>
</feature>
<protein>
    <recommendedName>
        <fullName evidence="4">IPT/TIG domain-containing protein</fullName>
    </recommendedName>
</protein>
<evidence type="ECO:0000313" key="3">
    <source>
        <dbReference type="Proteomes" id="UP000827284"/>
    </source>
</evidence>
<proteinExistence type="predicted"/>
<feature type="compositionally biased region" description="Pro residues" evidence="1">
    <location>
        <begin position="736"/>
        <end position="750"/>
    </location>
</feature>
<gene>
    <name evidence="2" type="ORF">EMPS_04798</name>
</gene>
<feature type="compositionally biased region" description="Polar residues" evidence="1">
    <location>
        <begin position="91"/>
        <end position="106"/>
    </location>
</feature>
<evidence type="ECO:0000313" key="2">
    <source>
        <dbReference type="EMBL" id="GJJ72441.1"/>
    </source>
</evidence>
<name>A0A9P3H931_9FUNG</name>
<dbReference type="Proteomes" id="UP000827284">
    <property type="component" value="Unassembled WGS sequence"/>
</dbReference>
<feature type="region of interest" description="Disordered" evidence="1">
    <location>
        <begin position="414"/>
        <end position="441"/>
    </location>
</feature>
<feature type="compositionally biased region" description="Pro residues" evidence="1">
    <location>
        <begin position="678"/>
        <end position="698"/>
    </location>
</feature>
<feature type="region of interest" description="Disordered" evidence="1">
    <location>
        <begin position="535"/>
        <end position="770"/>
    </location>
</feature>
<feature type="compositionally biased region" description="Basic and acidic residues" evidence="1">
    <location>
        <begin position="25"/>
        <end position="44"/>
    </location>
</feature>
<feature type="compositionally biased region" description="Pro residues" evidence="1">
    <location>
        <begin position="424"/>
        <end position="435"/>
    </location>
</feature>
<dbReference type="EMBL" id="BQFW01000006">
    <property type="protein sequence ID" value="GJJ72441.1"/>
    <property type="molecule type" value="Genomic_DNA"/>
</dbReference>
<comment type="caution">
    <text evidence="2">The sequence shown here is derived from an EMBL/GenBank/DDBJ whole genome shotgun (WGS) entry which is preliminary data.</text>
</comment>
<feature type="compositionally biased region" description="Pro residues" evidence="1">
    <location>
        <begin position="617"/>
        <end position="634"/>
    </location>
</feature>
<dbReference type="AlphaFoldDB" id="A0A9P3H931"/>
<sequence>MSDSYPASDPIPDMTRLTLSPAPVHHGDMHDPRHETRPRSERRLSSSSSSSLPSRTPLSSQARNPQLHAVDDSSLLPLSSTPPPVPDRNRSSPASQEQSHHPQNPQGLLESSVPMDVWADQGHYPLFLDKVSELAIPVRGGTRLVLTGENFRDGIQVVFECPQLGDAVEAKVITPFVLQSTELEMLSPCFMDWWAHLISTTTLPPRGLDLTVKLICPGATLPSDMETPFGMVALEDSEKDLLQVIVGLHRQLIYASLSSKQDMEEQSNTRQRTLALLELDRPSSVTQSEHLALGVIYMLCDGKDRISSKGLELMTARSPGGHDMLHLSVVLGLSTLTREIARHLLNHYHSLLQGDITSIPPGVLAADANGLTALDFAVIMGHYEIEQVLIATLEAASEFNEAYLASLTARPLPTTPNSVVASRPLPPTPHGPTPEPTTHMDGGGPGMATSVSYFPTYPNNEQAYHPSVTAENTATTGHLPTSMPAQRIQTAHALILHEGALEATTPVSTAYTQMSHQSALVASPSLEATSRLHRHDQTYQSYQKQQQQQDYSQQEHAHPPLPSRANTEPLPPRQLPILEQYNNGHFDNHSDDLRQHHSYSNEPSPQEIYKSSVAPFRPLPATPVPPPAPLPPPKHIVKRVNRPKQFTIPAVGSEPGRSSSSGSINSGSSGSSTSPSLPLYPPTYRPQPLPQIQPPIYPPSLQQVSPPPLQSLYPPQQPQPHPHPQHFHSYPYQTHPYPPQQPPQQPPFPQPFMSQPIPQQHQAYPYPQQN</sequence>